<organism evidence="1 2">
    <name type="scientific">Peronosclerospora sorghi</name>
    <dbReference type="NCBI Taxonomy" id="230839"/>
    <lineage>
        <taxon>Eukaryota</taxon>
        <taxon>Sar</taxon>
        <taxon>Stramenopiles</taxon>
        <taxon>Oomycota</taxon>
        <taxon>Peronosporomycetes</taxon>
        <taxon>Peronosporales</taxon>
        <taxon>Peronosporaceae</taxon>
        <taxon>Peronosclerospora</taxon>
    </lineage>
</organism>
<gene>
    <name evidence="1" type="ORF">PsorP6_013294</name>
</gene>
<accession>A0ACC0WGQ2</accession>
<reference evidence="1 2" key="1">
    <citation type="journal article" date="2022" name="bioRxiv">
        <title>The genome of the oomycete Peronosclerospora sorghi, a cosmopolitan pathogen of maize and sorghum, is inflated with dispersed pseudogenes.</title>
        <authorList>
            <person name="Fletcher K."/>
            <person name="Martin F."/>
            <person name="Isakeit T."/>
            <person name="Cavanaugh K."/>
            <person name="Magill C."/>
            <person name="Michelmore R."/>
        </authorList>
    </citation>
    <scope>NUCLEOTIDE SEQUENCE [LARGE SCALE GENOMIC DNA]</scope>
    <source>
        <strain evidence="1">P6</strain>
    </source>
</reference>
<comment type="caution">
    <text evidence="1">The sequence shown here is derived from an EMBL/GenBank/DDBJ whole genome shotgun (WGS) entry which is preliminary data.</text>
</comment>
<proteinExistence type="predicted"/>
<name>A0ACC0WGQ2_9STRA</name>
<evidence type="ECO:0000313" key="2">
    <source>
        <dbReference type="Proteomes" id="UP001163321"/>
    </source>
</evidence>
<dbReference type="EMBL" id="CM047592">
    <property type="protein sequence ID" value="KAI9917471.1"/>
    <property type="molecule type" value="Genomic_DNA"/>
</dbReference>
<evidence type="ECO:0000313" key="1">
    <source>
        <dbReference type="EMBL" id="KAI9917471.1"/>
    </source>
</evidence>
<sequence>MRGVSKNAAQAQRNANRRAITTDKQHKALSKTRLTTTKDAQEQAQSTEKAEEAEAMEQHQARGEAKKREELDAMNIMRSTSISKKGHTLSRCIPLANLGMENDASVNWFKRSEATTKLMRCDVIYRKSGDVTWRMTKGLKVGLQIGANPVVAD</sequence>
<keyword evidence="2" id="KW-1185">Reference proteome</keyword>
<protein>
    <submittedName>
        <fullName evidence="1">Uncharacterized protein</fullName>
    </submittedName>
</protein>
<dbReference type="Proteomes" id="UP001163321">
    <property type="component" value="Chromosome 13"/>
</dbReference>